<dbReference type="InterPro" id="IPR001507">
    <property type="entry name" value="ZP_dom"/>
</dbReference>
<dbReference type="SMART" id="SM00241">
    <property type="entry name" value="ZP"/>
    <property type="match status" value="1"/>
</dbReference>
<dbReference type="KEGG" id="dpx:DAPPUDRAFT_305132"/>
<sequence>MAVLCGAARPARPAVQGVQHKVKCDTAEMTVEMVLPDTVTDVYLEGMKEYGKDIGCQPMMEGNTASFRLSIAQFYRCGMTKVVDQTNGHRVYYHRIVVESESLEKESIVVKCGWMPHHPERHRAKRQGELSPDFQEDEEYDITVIEGRAPEPILGIAVRQNGQLVGSDLNVQPGTLLQMEVFLDPNSTSTYGLRVSYMDVTDRRTKEETIILNGCSVDPYLFENFNTVDGDTLTARFRAFKFPETNYVLFRGTIDVCLDRCSGVECSNDQLAFGRKRRAALPTTAAAGSSKLDRTDRVFEVSMTTLVKFDSETGLQKDVLESAQAKGVDTVEQPIQAQQSQSVLNESEPSSKATAPQQPSHKTEPQPEPEPAASAEPKNSSLAVQMNYYWIAVALMAGLLYN</sequence>
<accession>E9GP27</accession>
<protein>
    <recommendedName>
        <fullName evidence="2">ZP domain-containing protein</fullName>
    </recommendedName>
</protein>
<dbReference type="GO" id="GO:0009653">
    <property type="term" value="P:anatomical structure morphogenesis"/>
    <property type="evidence" value="ECO:0000318"/>
    <property type="project" value="GO_Central"/>
</dbReference>
<feature type="domain" description="ZP" evidence="2">
    <location>
        <begin position="23"/>
        <end position="273"/>
    </location>
</feature>
<proteinExistence type="predicted"/>
<dbReference type="OMA" id="RSMEQTP"/>
<feature type="compositionally biased region" description="Polar residues" evidence="1">
    <location>
        <begin position="333"/>
        <end position="360"/>
    </location>
</feature>
<dbReference type="OrthoDB" id="6407830at2759"/>
<dbReference type="PhylomeDB" id="E9GP27"/>
<dbReference type="PROSITE" id="PS51034">
    <property type="entry name" value="ZP_2"/>
    <property type="match status" value="1"/>
</dbReference>
<keyword evidence="4" id="KW-1185">Reference proteome</keyword>
<evidence type="ECO:0000313" key="4">
    <source>
        <dbReference type="Proteomes" id="UP000000305"/>
    </source>
</evidence>
<dbReference type="EMBL" id="GL732556">
    <property type="protein sequence ID" value="EFX78570.1"/>
    <property type="molecule type" value="Genomic_DNA"/>
</dbReference>
<dbReference type="InParanoid" id="E9GP27"/>
<feature type="region of interest" description="Disordered" evidence="1">
    <location>
        <begin position="326"/>
        <end position="378"/>
    </location>
</feature>
<dbReference type="FunCoup" id="E9GP27">
    <property type="interactions" value="9"/>
</dbReference>
<evidence type="ECO:0000256" key="1">
    <source>
        <dbReference type="SAM" id="MobiDB-lite"/>
    </source>
</evidence>
<name>E9GP27_DAPPU</name>
<dbReference type="PANTHER" id="PTHR47327">
    <property type="entry name" value="FI18240P1-RELATED"/>
    <property type="match status" value="1"/>
</dbReference>
<dbReference type="InterPro" id="IPR052774">
    <property type="entry name" value="Celegans_DevNeuronal_Protein"/>
</dbReference>
<dbReference type="Proteomes" id="UP000000305">
    <property type="component" value="Unassembled WGS sequence"/>
</dbReference>
<dbReference type="PANTHER" id="PTHR47327:SF7">
    <property type="entry name" value="GH08941P"/>
    <property type="match status" value="1"/>
</dbReference>
<evidence type="ECO:0000259" key="2">
    <source>
        <dbReference type="PROSITE" id="PS51034"/>
    </source>
</evidence>
<dbReference type="HOGENOM" id="CLU_045734_0_0_1"/>
<evidence type="ECO:0000313" key="3">
    <source>
        <dbReference type="EMBL" id="EFX78570.1"/>
    </source>
</evidence>
<gene>
    <name evidence="3" type="ORF">DAPPUDRAFT_305132</name>
</gene>
<dbReference type="STRING" id="6669.E9GP27"/>
<dbReference type="eggNOG" id="ENOG502QRY7">
    <property type="taxonomic scope" value="Eukaryota"/>
</dbReference>
<dbReference type="AlphaFoldDB" id="E9GP27"/>
<organism evidence="3 4">
    <name type="scientific">Daphnia pulex</name>
    <name type="common">Water flea</name>
    <dbReference type="NCBI Taxonomy" id="6669"/>
    <lineage>
        <taxon>Eukaryota</taxon>
        <taxon>Metazoa</taxon>
        <taxon>Ecdysozoa</taxon>
        <taxon>Arthropoda</taxon>
        <taxon>Crustacea</taxon>
        <taxon>Branchiopoda</taxon>
        <taxon>Diplostraca</taxon>
        <taxon>Cladocera</taxon>
        <taxon>Anomopoda</taxon>
        <taxon>Daphniidae</taxon>
        <taxon>Daphnia</taxon>
    </lineage>
</organism>
<reference evidence="3 4" key="1">
    <citation type="journal article" date="2011" name="Science">
        <title>The ecoresponsive genome of Daphnia pulex.</title>
        <authorList>
            <person name="Colbourne J.K."/>
            <person name="Pfrender M.E."/>
            <person name="Gilbert D."/>
            <person name="Thomas W.K."/>
            <person name="Tucker A."/>
            <person name="Oakley T.H."/>
            <person name="Tokishita S."/>
            <person name="Aerts A."/>
            <person name="Arnold G.J."/>
            <person name="Basu M.K."/>
            <person name="Bauer D.J."/>
            <person name="Caceres C.E."/>
            <person name="Carmel L."/>
            <person name="Casola C."/>
            <person name="Choi J.H."/>
            <person name="Detter J.C."/>
            <person name="Dong Q."/>
            <person name="Dusheyko S."/>
            <person name="Eads B.D."/>
            <person name="Frohlich T."/>
            <person name="Geiler-Samerotte K.A."/>
            <person name="Gerlach D."/>
            <person name="Hatcher P."/>
            <person name="Jogdeo S."/>
            <person name="Krijgsveld J."/>
            <person name="Kriventseva E.V."/>
            <person name="Kultz D."/>
            <person name="Laforsch C."/>
            <person name="Lindquist E."/>
            <person name="Lopez J."/>
            <person name="Manak J.R."/>
            <person name="Muller J."/>
            <person name="Pangilinan J."/>
            <person name="Patwardhan R.P."/>
            <person name="Pitluck S."/>
            <person name="Pritham E.J."/>
            <person name="Rechtsteiner A."/>
            <person name="Rho M."/>
            <person name="Rogozin I.B."/>
            <person name="Sakarya O."/>
            <person name="Salamov A."/>
            <person name="Schaack S."/>
            <person name="Shapiro H."/>
            <person name="Shiga Y."/>
            <person name="Skalitzky C."/>
            <person name="Smith Z."/>
            <person name="Souvorov A."/>
            <person name="Sung W."/>
            <person name="Tang Z."/>
            <person name="Tsuchiya D."/>
            <person name="Tu H."/>
            <person name="Vos H."/>
            <person name="Wang M."/>
            <person name="Wolf Y.I."/>
            <person name="Yamagata H."/>
            <person name="Yamada T."/>
            <person name="Ye Y."/>
            <person name="Shaw J.R."/>
            <person name="Andrews J."/>
            <person name="Crease T.J."/>
            <person name="Tang H."/>
            <person name="Lucas S.M."/>
            <person name="Robertson H.M."/>
            <person name="Bork P."/>
            <person name="Koonin E.V."/>
            <person name="Zdobnov E.M."/>
            <person name="Grigoriev I.V."/>
            <person name="Lynch M."/>
            <person name="Boore J.L."/>
        </authorList>
    </citation>
    <scope>NUCLEOTIDE SEQUENCE [LARGE SCALE GENOMIC DNA]</scope>
</reference>